<organism evidence="11 12">
    <name type="scientific">Nocardioides aquaticus</name>
    <dbReference type="NCBI Taxonomy" id="160826"/>
    <lineage>
        <taxon>Bacteria</taxon>
        <taxon>Bacillati</taxon>
        <taxon>Actinomycetota</taxon>
        <taxon>Actinomycetes</taxon>
        <taxon>Propionibacteriales</taxon>
        <taxon>Nocardioidaceae</taxon>
        <taxon>Nocardioides</taxon>
    </lineage>
</organism>
<evidence type="ECO:0000256" key="4">
    <source>
        <dbReference type="ARBA" id="ARBA00011690"/>
    </source>
</evidence>
<proteinExistence type="inferred from homology"/>
<evidence type="ECO:0000256" key="1">
    <source>
        <dbReference type="ARBA" id="ARBA00001933"/>
    </source>
</evidence>
<comment type="similarity">
    <text evidence="3 8">Belongs to the GcvP family.</text>
</comment>
<dbReference type="InterPro" id="IPR015424">
    <property type="entry name" value="PyrdxlP-dep_Trfase"/>
</dbReference>
<dbReference type="NCBIfam" id="TIGR00461">
    <property type="entry name" value="gcvP"/>
    <property type="match status" value="1"/>
</dbReference>
<dbReference type="HAMAP" id="MF_00711">
    <property type="entry name" value="GcvP"/>
    <property type="match status" value="1"/>
</dbReference>
<dbReference type="InterPro" id="IPR003437">
    <property type="entry name" value="GcvP"/>
</dbReference>
<comment type="subunit">
    <text evidence="4 8">The glycine cleavage system is composed of four proteins: P, T, L and H.</text>
</comment>
<dbReference type="Pfam" id="PF02347">
    <property type="entry name" value="GDC-P"/>
    <property type="match status" value="2"/>
</dbReference>
<keyword evidence="12" id="KW-1185">Reference proteome</keyword>
<feature type="domain" description="Glycine cleavage system P-protein N-terminal" evidence="9">
    <location>
        <begin position="634"/>
        <end position="737"/>
    </location>
</feature>
<evidence type="ECO:0000259" key="9">
    <source>
        <dbReference type="Pfam" id="PF02347"/>
    </source>
</evidence>
<name>A0ABX8EH88_9ACTN</name>
<feature type="domain" description="Glycine cleavage system P-protein N-terminal" evidence="9">
    <location>
        <begin position="19"/>
        <end position="444"/>
    </location>
</feature>
<dbReference type="EC" id="1.4.4.2" evidence="8"/>
<evidence type="ECO:0000256" key="5">
    <source>
        <dbReference type="ARBA" id="ARBA00022898"/>
    </source>
</evidence>
<comment type="cofactor">
    <cofactor evidence="1 8">
        <name>pyridoxal 5'-phosphate</name>
        <dbReference type="ChEBI" id="CHEBI:597326"/>
    </cofactor>
</comment>
<evidence type="ECO:0000256" key="7">
    <source>
        <dbReference type="ARBA" id="ARBA00049026"/>
    </source>
</evidence>
<evidence type="ECO:0000313" key="12">
    <source>
        <dbReference type="Proteomes" id="UP000679307"/>
    </source>
</evidence>
<dbReference type="InterPro" id="IPR015422">
    <property type="entry name" value="PyrdxlP-dep_Trfase_small"/>
</dbReference>
<dbReference type="InterPro" id="IPR020581">
    <property type="entry name" value="GDC_P"/>
</dbReference>
<keyword evidence="6 8" id="KW-0560">Oxidoreductase</keyword>
<dbReference type="Gene3D" id="3.40.640.10">
    <property type="entry name" value="Type I PLP-dependent aspartate aminotransferase-like (Major domain)"/>
    <property type="match status" value="2"/>
</dbReference>
<dbReference type="Gene3D" id="3.90.1150.10">
    <property type="entry name" value="Aspartate Aminotransferase, domain 1"/>
    <property type="match status" value="2"/>
</dbReference>
<evidence type="ECO:0000313" key="11">
    <source>
        <dbReference type="EMBL" id="QVT79884.1"/>
    </source>
</evidence>
<protein>
    <recommendedName>
        <fullName evidence="8">Glycine dehydrogenase (decarboxylating)</fullName>
        <ecNumber evidence="8">1.4.4.2</ecNumber>
    </recommendedName>
    <alternativeName>
        <fullName evidence="8">Glycine cleavage system P-protein</fullName>
    </alternativeName>
    <alternativeName>
        <fullName evidence="8">Glycine decarboxylase</fullName>
    </alternativeName>
    <alternativeName>
        <fullName evidence="8">Glycine dehydrogenase (aminomethyl-transferring)</fullName>
    </alternativeName>
</protein>
<dbReference type="EMBL" id="CP075371">
    <property type="protein sequence ID" value="QVT79884.1"/>
    <property type="molecule type" value="Genomic_DNA"/>
</dbReference>
<reference evidence="11 12" key="1">
    <citation type="submission" date="2021-05" db="EMBL/GenBank/DDBJ databases">
        <title>Complete genome of Nocardioides aquaticus KCTC 9944T isolated from meromictic and hypersaline Ekho Lake, Antarctica.</title>
        <authorList>
            <person name="Hwang K."/>
            <person name="Kim K.M."/>
            <person name="Choe H."/>
        </authorList>
    </citation>
    <scope>NUCLEOTIDE SEQUENCE [LARGE SCALE GENOMIC DNA]</scope>
    <source>
        <strain evidence="11 12">KCTC 9944</strain>
    </source>
</reference>
<accession>A0ABX8EH88</accession>
<dbReference type="InterPro" id="IPR049316">
    <property type="entry name" value="GDC-P_C"/>
</dbReference>
<dbReference type="InterPro" id="IPR015421">
    <property type="entry name" value="PyrdxlP-dep_Trfase_major"/>
</dbReference>
<comment type="function">
    <text evidence="2 8">The glycine cleavage system catalyzes the degradation of glycine. The P protein binds the alpha-amino group of glycine through its pyridoxal phosphate cofactor; CO(2) is released and the remaining methylamine moiety is then transferred to the lipoamide cofactor of the H protein.</text>
</comment>
<evidence type="ECO:0000256" key="3">
    <source>
        <dbReference type="ARBA" id="ARBA00010756"/>
    </source>
</evidence>
<dbReference type="InterPro" id="IPR049315">
    <property type="entry name" value="GDC-P_N"/>
</dbReference>
<dbReference type="Proteomes" id="UP000679307">
    <property type="component" value="Chromosome"/>
</dbReference>
<evidence type="ECO:0000256" key="8">
    <source>
        <dbReference type="HAMAP-Rule" id="MF_00711"/>
    </source>
</evidence>
<gene>
    <name evidence="8 11" type="primary">gcvP</name>
    <name evidence="11" type="ORF">ENKNEFLB_02274</name>
</gene>
<dbReference type="CDD" id="cd00613">
    <property type="entry name" value="GDC-P"/>
    <property type="match status" value="2"/>
</dbReference>
<dbReference type="PANTHER" id="PTHR11773:SF1">
    <property type="entry name" value="GLYCINE DEHYDROGENASE (DECARBOXYLATING), MITOCHONDRIAL"/>
    <property type="match status" value="1"/>
</dbReference>
<sequence>MSDLPRLSELDAASPFVSRHIGPREHEVATMLDRLGYATLDELMLAAVPGGIRAQAALDLPPAASEETTARELREMAAANAPGEAMIGLGYHATLTPAVIRRNVLEDPSWYTAYTPYQPEISQGRLEALINFQTAVADLTGLPTAGASLLDEGTAAAEAMTLVRRADRKSTGPFVVDADALPQTIDVVRTRAAGLGIEVVVADLTDGLPADLERVCGTLVQYPGASGRVLDPRTVIEQTHERGGLAVVAADLLGLTLLESPGELGADVAVGSSQRFGVPLFYGGPHAGFMAVRAGLERHLPGRLVGVSVDATGRPAYRLALQTREQHIRRDKATSNICTAQVLLAVVASMYAVYHGADGLRTIAHRTHRYAAVLAAALGRGGIAVAHEQFFDTLEVPVPGRADEVVSAARGLGVQLRRVDGDTVGVSTSEVTTAGTLARVLEAFGVDVPDAEALDALDQATPDALPEPLARRTEFLTHEVFRTHRSETQMLRYLRRLSNRDYALDRGMIPLGSCTMKLNATTEMEPVSLPGFADLHPFAPAEDALGYRMLVDQLEGWLAEVTGYDRVSIQPNAGSQGELAGLLAIRGYHLGRGDESRDVCLIPSSAHGTNAASAVMAGMRVVVVAADEAGGVDLADLRAKCEQHADTLAAIMVTYPSTHGAYEDTIGELCDVVHQHGGQVYVDGANLNALLGHAKPGEFGGDVSHLNLHKTFCIPHGGGGPGVGPVAVREHLAPYLPSHAAHPEVDKRDGIGPISAAPYGSAGILPISWAYVRMMGGEGLTRATSVAVLAANYVAARLGEHFPVLYRGHNGLVAHECILDLRGLTKETGVSVDDVAKRLVDYGFHAPTMSFPVAGTLMVEPTESEDLAEIDRFCEAMIAIRDEVRRVEAGEWSAEDSPLRGAPHTSRALVGEWDRAYDRQLAVFPNGIDPDKYWPPVGRIDQAYGDRNLTCSCPPLEAFAEPVEPVGSEG</sequence>
<keyword evidence="5 8" id="KW-0663">Pyridoxal phosphate</keyword>
<dbReference type="SUPFAM" id="SSF53383">
    <property type="entry name" value="PLP-dependent transferases"/>
    <property type="match status" value="2"/>
</dbReference>
<evidence type="ECO:0000256" key="2">
    <source>
        <dbReference type="ARBA" id="ARBA00003788"/>
    </source>
</evidence>
<evidence type="ECO:0000259" key="10">
    <source>
        <dbReference type="Pfam" id="PF21478"/>
    </source>
</evidence>
<evidence type="ECO:0000256" key="6">
    <source>
        <dbReference type="ARBA" id="ARBA00023002"/>
    </source>
</evidence>
<comment type="catalytic activity">
    <reaction evidence="7 8">
        <text>N(6)-[(R)-lipoyl]-L-lysyl-[glycine-cleavage complex H protein] + glycine + H(+) = N(6)-[(R)-S(8)-aminomethyldihydrolipoyl]-L-lysyl-[glycine-cleavage complex H protein] + CO2</text>
        <dbReference type="Rhea" id="RHEA:24304"/>
        <dbReference type="Rhea" id="RHEA-COMP:10494"/>
        <dbReference type="Rhea" id="RHEA-COMP:10495"/>
        <dbReference type="ChEBI" id="CHEBI:15378"/>
        <dbReference type="ChEBI" id="CHEBI:16526"/>
        <dbReference type="ChEBI" id="CHEBI:57305"/>
        <dbReference type="ChEBI" id="CHEBI:83099"/>
        <dbReference type="ChEBI" id="CHEBI:83143"/>
        <dbReference type="EC" id="1.4.4.2"/>
    </reaction>
</comment>
<dbReference type="GO" id="GO:0004375">
    <property type="term" value="F:glycine dehydrogenase (decarboxylating) activity"/>
    <property type="evidence" value="ECO:0007669"/>
    <property type="project" value="UniProtKB-EC"/>
</dbReference>
<feature type="modified residue" description="N6-(pyridoxal phosphate)lysine" evidence="8">
    <location>
        <position position="710"/>
    </location>
</feature>
<dbReference type="NCBIfam" id="NF003346">
    <property type="entry name" value="PRK04366.1"/>
    <property type="match status" value="1"/>
</dbReference>
<feature type="domain" description="Glycine dehydrogenase C-terminal" evidence="10">
    <location>
        <begin position="783"/>
        <end position="904"/>
    </location>
</feature>
<dbReference type="PANTHER" id="PTHR11773">
    <property type="entry name" value="GLYCINE DEHYDROGENASE, DECARBOXYLATING"/>
    <property type="match status" value="1"/>
</dbReference>
<dbReference type="Pfam" id="PF21478">
    <property type="entry name" value="GcvP2_C"/>
    <property type="match status" value="1"/>
</dbReference>